<comment type="caution">
    <text evidence="2">The sequence shown here is derived from an EMBL/GenBank/DDBJ whole genome shotgun (WGS) entry which is preliminary data.</text>
</comment>
<evidence type="ECO:0000313" key="3">
    <source>
        <dbReference type="Proteomes" id="UP000314294"/>
    </source>
</evidence>
<dbReference type="Proteomes" id="UP000314294">
    <property type="component" value="Unassembled WGS sequence"/>
</dbReference>
<dbReference type="EMBL" id="SRLO01006588">
    <property type="protein sequence ID" value="TNN28683.1"/>
    <property type="molecule type" value="Genomic_DNA"/>
</dbReference>
<protein>
    <submittedName>
        <fullName evidence="2">Uncharacterized protein</fullName>
    </submittedName>
</protein>
<feature type="compositionally biased region" description="Low complexity" evidence="1">
    <location>
        <begin position="60"/>
        <end position="78"/>
    </location>
</feature>
<dbReference type="AlphaFoldDB" id="A0A4Z2EIM5"/>
<feature type="region of interest" description="Disordered" evidence="1">
    <location>
        <begin position="45"/>
        <end position="78"/>
    </location>
</feature>
<proteinExistence type="predicted"/>
<name>A0A4Z2EIM5_9TELE</name>
<evidence type="ECO:0000313" key="2">
    <source>
        <dbReference type="EMBL" id="TNN28683.1"/>
    </source>
</evidence>
<evidence type="ECO:0000256" key="1">
    <source>
        <dbReference type="SAM" id="MobiDB-lite"/>
    </source>
</evidence>
<accession>A0A4Z2EIM5</accession>
<sequence length="78" mass="8859">MKNMDTHQHVEHQDIIIIMFITSMMNMKVTWQLISLPLAGHQSRSSQEDTWECGGTSHMSSCGRRSRLLSSSHSALTE</sequence>
<organism evidence="2 3">
    <name type="scientific">Liparis tanakae</name>
    <name type="common">Tanaka's snailfish</name>
    <dbReference type="NCBI Taxonomy" id="230148"/>
    <lineage>
        <taxon>Eukaryota</taxon>
        <taxon>Metazoa</taxon>
        <taxon>Chordata</taxon>
        <taxon>Craniata</taxon>
        <taxon>Vertebrata</taxon>
        <taxon>Euteleostomi</taxon>
        <taxon>Actinopterygii</taxon>
        <taxon>Neopterygii</taxon>
        <taxon>Teleostei</taxon>
        <taxon>Neoteleostei</taxon>
        <taxon>Acanthomorphata</taxon>
        <taxon>Eupercaria</taxon>
        <taxon>Perciformes</taxon>
        <taxon>Cottioidei</taxon>
        <taxon>Cottales</taxon>
        <taxon>Liparidae</taxon>
        <taxon>Liparis</taxon>
    </lineage>
</organism>
<gene>
    <name evidence="2" type="ORF">EYF80_061167</name>
</gene>
<reference evidence="2 3" key="1">
    <citation type="submission" date="2019-03" db="EMBL/GenBank/DDBJ databases">
        <title>First draft genome of Liparis tanakae, snailfish: a comprehensive survey of snailfish specific genes.</title>
        <authorList>
            <person name="Kim W."/>
            <person name="Song I."/>
            <person name="Jeong J.-H."/>
            <person name="Kim D."/>
            <person name="Kim S."/>
            <person name="Ryu S."/>
            <person name="Song J.Y."/>
            <person name="Lee S.K."/>
        </authorList>
    </citation>
    <scope>NUCLEOTIDE SEQUENCE [LARGE SCALE GENOMIC DNA]</scope>
    <source>
        <tissue evidence="2">Muscle</tissue>
    </source>
</reference>
<keyword evidence="3" id="KW-1185">Reference proteome</keyword>